<reference evidence="2" key="1">
    <citation type="submission" date="2020-10" db="EMBL/GenBank/DDBJ databases">
        <title>Ca. Dormibacterota MAGs.</title>
        <authorList>
            <person name="Montgomery K."/>
        </authorList>
    </citation>
    <scope>NUCLEOTIDE SEQUENCE [LARGE SCALE GENOMIC DNA]</scope>
    <source>
        <strain evidence="2">SC8812_S17_10</strain>
    </source>
</reference>
<accession>A0A934NBE9</accession>
<keyword evidence="1" id="KW-1133">Transmembrane helix</keyword>
<sequence>MPDETSDPVFTAAMRSEVAAWEPLGGPDLADLVRRADHSWRRPVALVSSVGATALALILLLSVLMVALAPAIPGGEVIRQHLVAR</sequence>
<evidence type="ECO:0000313" key="2">
    <source>
        <dbReference type="EMBL" id="MBJ7600799.1"/>
    </source>
</evidence>
<comment type="caution">
    <text evidence="2">The sequence shown here is derived from an EMBL/GenBank/DDBJ whole genome shotgun (WGS) entry which is preliminary data.</text>
</comment>
<proteinExistence type="predicted"/>
<evidence type="ECO:0000256" key="1">
    <source>
        <dbReference type="SAM" id="Phobius"/>
    </source>
</evidence>
<keyword evidence="1" id="KW-0472">Membrane</keyword>
<gene>
    <name evidence="2" type="ORF">JF922_22355</name>
</gene>
<keyword evidence="3" id="KW-1185">Reference proteome</keyword>
<keyword evidence="1" id="KW-0812">Transmembrane</keyword>
<dbReference type="RefSeq" id="WP_338204768.1">
    <property type="nucleotide sequence ID" value="NZ_JAEKNR010000218.1"/>
</dbReference>
<organism evidence="2 3">
    <name type="scientific">Candidatus Nephthysia bennettiae</name>
    <dbReference type="NCBI Taxonomy" id="3127016"/>
    <lineage>
        <taxon>Bacteria</taxon>
        <taxon>Bacillati</taxon>
        <taxon>Candidatus Dormiibacterota</taxon>
        <taxon>Candidatus Dormibacteria</taxon>
        <taxon>Candidatus Dormibacterales</taxon>
        <taxon>Candidatus Dormibacteraceae</taxon>
        <taxon>Candidatus Nephthysia</taxon>
    </lineage>
</organism>
<name>A0A934NBE9_9BACT</name>
<evidence type="ECO:0000313" key="3">
    <source>
        <dbReference type="Proteomes" id="UP000612893"/>
    </source>
</evidence>
<feature type="transmembrane region" description="Helical" evidence="1">
    <location>
        <begin position="44"/>
        <end position="72"/>
    </location>
</feature>
<dbReference type="EMBL" id="JAEKNR010000218">
    <property type="protein sequence ID" value="MBJ7600799.1"/>
    <property type="molecule type" value="Genomic_DNA"/>
</dbReference>
<dbReference type="Proteomes" id="UP000612893">
    <property type="component" value="Unassembled WGS sequence"/>
</dbReference>
<dbReference type="AlphaFoldDB" id="A0A934NBE9"/>
<evidence type="ECO:0008006" key="4">
    <source>
        <dbReference type="Google" id="ProtNLM"/>
    </source>
</evidence>
<protein>
    <recommendedName>
        <fullName evidence="4">ABC transporter permease</fullName>
    </recommendedName>
</protein>